<dbReference type="Gene3D" id="3.40.50.300">
    <property type="entry name" value="P-loop containing nucleotide triphosphate hydrolases"/>
    <property type="match status" value="2"/>
</dbReference>
<feature type="domain" description="Helicase C-terminal" evidence="9">
    <location>
        <begin position="305"/>
        <end position="488"/>
    </location>
</feature>
<dbReference type="CDD" id="cd18034">
    <property type="entry name" value="DEXHc_dicer"/>
    <property type="match status" value="1"/>
</dbReference>
<comment type="similarity">
    <text evidence="6">Belongs to the helicase family. Dicer subfamily.</text>
</comment>
<evidence type="ECO:0000256" key="2">
    <source>
        <dbReference type="ARBA" id="ARBA00022741"/>
    </source>
</evidence>
<dbReference type="SUPFAM" id="SSF52540">
    <property type="entry name" value="P-loop containing nucleoside triphosphate hydrolases"/>
    <property type="match status" value="1"/>
</dbReference>
<dbReference type="SMART" id="SM00490">
    <property type="entry name" value="HELICc"/>
    <property type="match status" value="1"/>
</dbReference>
<dbReference type="InterPro" id="IPR014001">
    <property type="entry name" value="Helicase_ATP-bd"/>
</dbReference>
<dbReference type="PROSITE" id="PS51192">
    <property type="entry name" value="HELICASE_ATP_BIND_1"/>
    <property type="match status" value="1"/>
</dbReference>
<dbReference type="CDD" id="cd00593">
    <property type="entry name" value="RIBOc"/>
    <property type="match status" value="2"/>
</dbReference>
<dbReference type="InterPro" id="IPR000999">
    <property type="entry name" value="RNase_III_dom"/>
</dbReference>
<proteinExistence type="inferred from homology"/>
<dbReference type="GO" id="GO:0005737">
    <property type="term" value="C:cytoplasm"/>
    <property type="evidence" value="ECO:0007669"/>
    <property type="project" value="TreeGrafter"/>
</dbReference>
<dbReference type="PANTHER" id="PTHR14950">
    <property type="entry name" value="DICER-RELATED"/>
    <property type="match status" value="1"/>
</dbReference>
<dbReference type="GO" id="GO:0004386">
    <property type="term" value="F:helicase activity"/>
    <property type="evidence" value="ECO:0007669"/>
    <property type="project" value="UniProtKB-KW"/>
</dbReference>
<reference evidence="11" key="1">
    <citation type="submission" date="2020-05" db="EMBL/GenBank/DDBJ databases">
        <title>Mycena genomes resolve the evolution of fungal bioluminescence.</title>
        <authorList>
            <person name="Tsai I.J."/>
        </authorList>
    </citation>
    <scope>NUCLEOTIDE SEQUENCE</scope>
    <source>
        <strain evidence="11">110903Hualien_Pintung</strain>
    </source>
</reference>
<keyword evidence="12" id="KW-1185">Reference proteome</keyword>
<keyword evidence="1" id="KW-0677">Repeat</keyword>
<feature type="domain" description="RNase III" evidence="7">
    <location>
        <begin position="1038"/>
        <end position="1184"/>
    </location>
</feature>
<evidence type="ECO:0000256" key="1">
    <source>
        <dbReference type="ARBA" id="ARBA00022737"/>
    </source>
</evidence>
<dbReference type="PROSITE" id="PS00517">
    <property type="entry name" value="RNASE_3_1"/>
    <property type="match status" value="1"/>
</dbReference>
<dbReference type="InterPro" id="IPR005034">
    <property type="entry name" value="Dicer_dimerisation"/>
</dbReference>
<dbReference type="Gene3D" id="3.30.160.380">
    <property type="entry name" value="Dicer dimerisation domain"/>
    <property type="match status" value="1"/>
</dbReference>
<dbReference type="PANTHER" id="PTHR14950:SF37">
    <property type="entry name" value="ENDORIBONUCLEASE DICER"/>
    <property type="match status" value="1"/>
</dbReference>
<evidence type="ECO:0000259" key="7">
    <source>
        <dbReference type="PROSITE" id="PS50142"/>
    </source>
</evidence>
<evidence type="ECO:0000313" key="12">
    <source>
        <dbReference type="Proteomes" id="UP000613580"/>
    </source>
</evidence>
<dbReference type="GO" id="GO:0004525">
    <property type="term" value="F:ribonuclease III activity"/>
    <property type="evidence" value="ECO:0007669"/>
    <property type="project" value="InterPro"/>
</dbReference>
<feature type="domain" description="RNase III" evidence="7">
    <location>
        <begin position="860"/>
        <end position="1000"/>
    </location>
</feature>
<feature type="domain" description="Dicer dsRNA-binding fold" evidence="10">
    <location>
        <begin position="503"/>
        <end position="590"/>
    </location>
</feature>
<dbReference type="InterPro" id="IPR027417">
    <property type="entry name" value="P-loop_NTPase"/>
</dbReference>
<keyword evidence="2" id="KW-0547">Nucleotide-binding</keyword>
<evidence type="ECO:0000256" key="3">
    <source>
        <dbReference type="ARBA" id="ARBA00022801"/>
    </source>
</evidence>
<evidence type="ECO:0000256" key="5">
    <source>
        <dbReference type="ARBA" id="ARBA00022840"/>
    </source>
</evidence>
<evidence type="ECO:0000259" key="9">
    <source>
        <dbReference type="PROSITE" id="PS51194"/>
    </source>
</evidence>
<evidence type="ECO:0000313" key="11">
    <source>
        <dbReference type="EMBL" id="KAF7323232.1"/>
    </source>
</evidence>
<keyword evidence="4" id="KW-0347">Helicase</keyword>
<keyword evidence="6" id="KW-0694">RNA-binding</keyword>
<dbReference type="Pfam" id="PF03368">
    <property type="entry name" value="Dicer_dimer"/>
    <property type="match status" value="1"/>
</dbReference>
<dbReference type="InterPro" id="IPR001650">
    <property type="entry name" value="Helicase_C-like"/>
</dbReference>
<dbReference type="InterPro" id="IPR036389">
    <property type="entry name" value="RNase_III_sf"/>
</dbReference>
<accession>A0A8H6TUZ7</accession>
<dbReference type="PROSITE" id="PS50142">
    <property type="entry name" value="RNASE_3_2"/>
    <property type="match status" value="2"/>
</dbReference>
<evidence type="ECO:0000256" key="6">
    <source>
        <dbReference type="PROSITE-ProRule" id="PRU00657"/>
    </source>
</evidence>
<gene>
    <name evidence="11" type="ORF">HMN09_00103900</name>
</gene>
<dbReference type="InterPro" id="IPR011545">
    <property type="entry name" value="DEAD/DEAH_box_helicase_dom"/>
</dbReference>
<protein>
    <recommendedName>
        <fullName evidence="13">P-loop containing nucleoside triphosphate hydrolase protein</fullName>
    </recommendedName>
</protein>
<dbReference type="Proteomes" id="UP000613580">
    <property type="component" value="Unassembled WGS sequence"/>
</dbReference>
<dbReference type="SMART" id="SM00535">
    <property type="entry name" value="RIBOc"/>
    <property type="match status" value="2"/>
</dbReference>
<dbReference type="InterPro" id="IPR038248">
    <property type="entry name" value="Dicer_dimer_sf"/>
</dbReference>
<evidence type="ECO:0000256" key="4">
    <source>
        <dbReference type="ARBA" id="ARBA00022806"/>
    </source>
</evidence>
<evidence type="ECO:0000259" key="10">
    <source>
        <dbReference type="PROSITE" id="PS51327"/>
    </source>
</evidence>
<dbReference type="Pfam" id="PF00636">
    <property type="entry name" value="Ribonuclease_3"/>
    <property type="match status" value="2"/>
</dbReference>
<dbReference type="EMBL" id="JACAZE010000001">
    <property type="protein sequence ID" value="KAF7323232.1"/>
    <property type="molecule type" value="Genomic_DNA"/>
</dbReference>
<dbReference type="GO" id="GO:0030422">
    <property type="term" value="P:siRNA processing"/>
    <property type="evidence" value="ECO:0007669"/>
    <property type="project" value="TreeGrafter"/>
</dbReference>
<comment type="caution">
    <text evidence="11">The sequence shown here is derived from an EMBL/GenBank/DDBJ whole genome shotgun (WGS) entry which is preliminary data.</text>
</comment>
<keyword evidence="5" id="KW-0067">ATP-binding</keyword>
<evidence type="ECO:0008006" key="13">
    <source>
        <dbReference type="Google" id="ProtNLM"/>
    </source>
</evidence>
<dbReference type="OrthoDB" id="416741at2759"/>
<dbReference type="GO" id="GO:0005524">
    <property type="term" value="F:ATP binding"/>
    <property type="evidence" value="ECO:0007669"/>
    <property type="project" value="UniProtKB-KW"/>
</dbReference>
<dbReference type="PROSITE" id="PS51194">
    <property type="entry name" value="HELICASE_CTER"/>
    <property type="match status" value="1"/>
</dbReference>
<organism evidence="11 12">
    <name type="scientific">Mycena chlorophos</name>
    <name type="common">Agaric fungus</name>
    <name type="synonym">Agaricus chlorophos</name>
    <dbReference type="NCBI Taxonomy" id="658473"/>
    <lineage>
        <taxon>Eukaryota</taxon>
        <taxon>Fungi</taxon>
        <taxon>Dikarya</taxon>
        <taxon>Basidiomycota</taxon>
        <taxon>Agaricomycotina</taxon>
        <taxon>Agaricomycetes</taxon>
        <taxon>Agaricomycetidae</taxon>
        <taxon>Agaricales</taxon>
        <taxon>Marasmiineae</taxon>
        <taxon>Mycenaceae</taxon>
        <taxon>Mycena</taxon>
    </lineage>
</organism>
<dbReference type="GO" id="GO:0005634">
    <property type="term" value="C:nucleus"/>
    <property type="evidence" value="ECO:0007669"/>
    <property type="project" value="TreeGrafter"/>
</dbReference>
<dbReference type="Pfam" id="PF00271">
    <property type="entry name" value="Helicase_C"/>
    <property type="match status" value="1"/>
</dbReference>
<dbReference type="SUPFAM" id="SSF69065">
    <property type="entry name" value="RNase III domain-like"/>
    <property type="match status" value="2"/>
</dbReference>
<feature type="domain" description="Helicase ATP-binding" evidence="8">
    <location>
        <begin position="14"/>
        <end position="172"/>
    </location>
</feature>
<dbReference type="SMART" id="SM00487">
    <property type="entry name" value="DEXDc"/>
    <property type="match status" value="1"/>
</dbReference>
<dbReference type="Pfam" id="PF00270">
    <property type="entry name" value="DEAD"/>
    <property type="match status" value="1"/>
</dbReference>
<sequence length="1288" mass="143404">MESPIVARLYQEEIFKRAQQENIIAALDTGSGKTFISLLLIKWISIRPNAKTIFLVPKAALVEQQARFITSHSTLRVEKLCGFLDIPMDDVDTWNEKLEAHDVVVMTPQILISLLVFDEAHNCQKNHPYAVIMREYFQLPSESRPKIFGMTASPVWNVKNIPQSMSTLEASLDAKIVSVRQNAKELQSHARKPVETVKLYLPQMDVDEPTGMSLESCLDVFASTLERLGLDWDSVRRRYNHTRRSLGAHCASLCMHLEIAHHLRTLDVDEATLEELDNELLAMRSVLVAYRPSSDALPLELCSSKLRALCEVLLKHFSANSTMQGIVFVEQRQTAACLARVLPLISELGGILRCGGLFGQNDGGTAFSWLAGESSTEETILAFRERRINLIIATSIAEEGLDFQACNLVVRFDPINHMIGYVQSRGRARRADSAFVVLVEEGNAAELARYEALSSKEGELRARYQQDCCSDDSEKPQQKVPDTNVNERFVVESTGAVLTHDNATNILNRLCSHISQDGVCKPKYSGDFEVVLVLPAALGLPPDAVSYTGPLKESKREAKRAVAFLAVKRLFELGLLDEQLLPKQHAANSEVAHCPETSIRILGPDMMRAWVKDPWSTTCTDELWIHPVSVAGRCVAGLVTGTRLPSVELQGDGDVCVSTGRLLALDNPRARDLMHRYTKECICTRISGTPIEHPLTFYIVPIQDSLQPDWSAMERFLAPFDRHILQATWVGVDESHYGRLLVTNINMTGRYYTLRAIRNDLSPSSAPSTETEFSTYSAFWASTWTSEADKRIDLPFIPQDGALIELDPLPRLSKLAQAPDTAPILVPMKCCRVMDISEGVLELLPLLPGLYQRITAVYRARRLRECLSLPPIADEVLVEALTLPSATSGFSNQRLETLGDAVLQLCTTVHLLNRYPRYDEGQLSRRRQAVVSNRFLRERAKELGLEAFIVSETPAIKLWIADIQRVDAVSSGRCVEREFPKRSWQETMESVLGASYVTGGIEMALLTGQALGMHMGGTIPWSLRYSAPPAASRVPGMFLDLQERLGYTFTSGTLLVEALTHPSFQNDTTNYERLEFLGDAVASLVVMDYMYRTFPSATPDELAWPRTRAVAAPAQAMVGIKKLRLHRLVLLNDVALSQQIEECVPELESCTGEEIVNRGWRHDPPKVLSDVFESVIGAVLVDSGYDWDKTAAVVEGCMDEILPVLGPSVPRDPITELFEWTAKAGCLQHFEFRRPEEAVSLWLHGLLVCGPLAAKTSMVAKQLVSVEGLAVLKSRLPEFCDCRIRNAV</sequence>
<dbReference type="PROSITE" id="PS51327">
    <property type="entry name" value="DICER_DSRBF"/>
    <property type="match status" value="1"/>
</dbReference>
<dbReference type="Gene3D" id="1.10.1520.10">
    <property type="entry name" value="Ribonuclease III domain"/>
    <property type="match status" value="2"/>
</dbReference>
<name>A0A8H6TUZ7_MYCCL</name>
<evidence type="ECO:0000259" key="8">
    <source>
        <dbReference type="PROSITE" id="PS51192"/>
    </source>
</evidence>
<keyword evidence="3" id="KW-0378">Hydrolase</keyword>
<dbReference type="GO" id="GO:0003723">
    <property type="term" value="F:RNA binding"/>
    <property type="evidence" value="ECO:0007669"/>
    <property type="project" value="UniProtKB-UniRule"/>
</dbReference>